<protein>
    <submittedName>
        <fullName evidence="2">Uncharacterized protein</fullName>
    </submittedName>
</protein>
<organism evidence="2 3">
    <name type="scientific">Claviceps pusilla</name>
    <dbReference type="NCBI Taxonomy" id="123648"/>
    <lineage>
        <taxon>Eukaryota</taxon>
        <taxon>Fungi</taxon>
        <taxon>Dikarya</taxon>
        <taxon>Ascomycota</taxon>
        <taxon>Pezizomycotina</taxon>
        <taxon>Sordariomycetes</taxon>
        <taxon>Hypocreomycetidae</taxon>
        <taxon>Hypocreales</taxon>
        <taxon>Clavicipitaceae</taxon>
        <taxon>Claviceps</taxon>
    </lineage>
</organism>
<sequence>MSNEPRSSWTHSVQDVCQQIGTNLAEKNELWSSITAQRTLKFRLVPHGQNHYLRAEEVKNYLRLAAIIQLPGVINREKCRRICSMAFHALSHVERDGFIDIADYQVFTAHLKHRHDSDLGVNLALALPPSGISTRNVTVNVNMALKLPYQPHYGLVNLCRLYQFMPSINTSSVVKYEVRGPKGLNGIFVTSEAFRALIGIDGLQCDTSRMFIQRECELDAYQHPEWYLITANESGKLYHGRGSLVFLNGTETTIGKFLQEHAETRDYLDIAAPHALEGVEMGRIDLVVNHLCTCSTLASTDDYSRFQSRRQDEQSVPRSLEADAWQPLETDASQSDGGRTLVWIDSQSQRTRTSTRSRVRRSFYSTD</sequence>
<dbReference type="Proteomes" id="UP000748025">
    <property type="component" value="Unassembled WGS sequence"/>
</dbReference>
<evidence type="ECO:0000313" key="3">
    <source>
        <dbReference type="Proteomes" id="UP000748025"/>
    </source>
</evidence>
<dbReference type="OrthoDB" id="10631353at2759"/>
<evidence type="ECO:0000256" key="1">
    <source>
        <dbReference type="SAM" id="MobiDB-lite"/>
    </source>
</evidence>
<feature type="region of interest" description="Disordered" evidence="1">
    <location>
        <begin position="307"/>
        <end position="367"/>
    </location>
</feature>
<name>A0A9P7T1S7_9HYPO</name>
<proteinExistence type="predicted"/>
<dbReference type="AlphaFoldDB" id="A0A9P7T1S7"/>
<gene>
    <name evidence="2" type="ORF">E4U43_004677</name>
</gene>
<dbReference type="EMBL" id="SRPW01000305">
    <property type="protein sequence ID" value="KAG6015845.1"/>
    <property type="molecule type" value="Genomic_DNA"/>
</dbReference>
<accession>A0A9P7T1S7</accession>
<keyword evidence="3" id="KW-1185">Reference proteome</keyword>
<evidence type="ECO:0000313" key="2">
    <source>
        <dbReference type="EMBL" id="KAG6015845.1"/>
    </source>
</evidence>
<comment type="caution">
    <text evidence="2">The sequence shown here is derived from an EMBL/GenBank/DDBJ whole genome shotgun (WGS) entry which is preliminary data.</text>
</comment>
<reference evidence="2" key="1">
    <citation type="journal article" date="2020" name="bioRxiv">
        <title>Whole genome comparisons of ergot fungi reveals the divergence and evolution of species within the genus Claviceps are the result of varying mechanisms driving genome evolution and host range expansion.</title>
        <authorList>
            <person name="Wyka S.A."/>
            <person name="Mondo S.J."/>
            <person name="Liu M."/>
            <person name="Dettman J."/>
            <person name="Nalam V."/>
            <person name="Broders K.D."/>
        </authorList>
    </citation>
    <scope>NUCLEOTIDE SEQUENCE</scope>
    <source>
        <strain evidence="2">CCC 602</strain>
    </source>
</reference>